<feature type="domain" description="BHLH" evidence="7">
    <location>
        <begin position="1"/>
        <end position="45"/>
    </location>
</feature>
<gene>
    <name evidence="8" type="ORF">OLEA9_A045162</name>
</gene>
<name>A0A8S0RLX1_OLEEU</name>
<dbReference type="Pfam" id="PF09331">
    <property type="entry name" value="DUF1985"/>
    <property type="match status" value="1"/>
</dbReference>
<evidence type="ECO:0000256" key="2">
    <source>
        <dbReference type="ARBA" id="ARBA00023015"/>
    </source>
</evidence>
<dbReference type="AlphaFoldDB" id="A0A8S0RLX1"/>
<feature type="region of interest" description="Disordered" evidence="6">
    <location>
        <begin position="248"/>
        <end position="301"/>
    </location>
</feature>
<evidence type="ECO:0000313" key="9">
    <source>
        <dbReference type="Proteomes" id="UP000594638"/>
    </source>
</evidence>
<proteinExistence type="predicted"/>
<reference evidence="8 9" key="1">
    <citation type="submission" date="2019-12" db="EMBL/GenBank/DDBJ databases">
        <authorList>
            <person name="Alioto T."/>
            <person name="Alioto T."/>
            <person name="Gomez Garrido J."/>
        </authorList>
    </citation>
    <scope>NUCLEOTIDE SEQUENCE [LARGE SCALE GENOMIC DNA]</scope>
</reference>
<dbReference type="InterPro" id="IPR031066">
    <property type="entry name" value="bHLH_ALC-like_plant"/>
</dbReference>
<keyword evidence="3" id="KW-0238">DNA-binding</keyword>
<comment type="caution">
    <text evidence="8">The sequence shown here is derived from an EMBL/GenBank/DDBJ whole genome shotgun (WGS) entry which is preliminary data.</text>
</comment>
<evidence type="ECO:0000256" key="4">
    <source>
        <dbReference type="ARBA" id="ARBA00023163"/>
    </source>
</evidence>
<dbReference type="InterPro" id="IPR015410">
    <property type="entry name" value="DUF1985"/>
</dbReference>
<dbReference type="GO" id="GO:0046983">
    <property type="term" value="F:protein dimerization activity"/>
    <property type="evidence" value="ECO:0007669"/>
    <property type="project" value="InterPro"/>
</dbReference>
<dbReference type="InterPro" id="IPR036638">
    <property type="entry name" value="HLH_DNA-bd_sf"/>
</dbReference>
<keyword evidence="9" id="KW-1185">Reference proteome</keyword>
<dbReference type="PANTHER" id="PTHR45855">
    <property type="entry name" value="TRANSCRIPTION FACTOR PIF1-RELATED"/>
    <property type="match status" value="1"/>
</dbReference>
<evidence type="ECO:0000256" key="1">
    <source>
        <dbReference type="ARBA" id="ARBA00004123"/>
    </source>
</evidence>
<dbReference type="PROSITE" id="PS50888">
    <property type="entry name" value="BHLH"/>
    <property type="match status" value="1"/>
</dbReference>
<evidence type="ECO:0000256" key="5">
    <source>
        <dbReference type="ARBA" id="ARBA00023242"/>
    </source>
</evidence>
<feature type="compositionally biased region" description="Acidic residues" evidence="6">
    <location>
        <begin position="271"/>
        <end position="290"/>
    </location>
</feature>
<evidence type="ECO:0000313" key="8">
    <source>
        <dbReference type="EMBL" id="CAA2980417.1"/>
    </source>
</evidence>
<keyword evidence="2" id="KW-0805">Transcription regulation</keyword>
<dbReference type="EMBL" id="CACTIH010003646">
    <property type="protein sequence ID" value="CAA2980417.1"/>
    <property type="molecule type" value="Genomic_DNA"/>
</dbReference>
<accession>A0A8S0RLX1</accession>
<organism evidence="8 9">
    <name type="scientific">Olea europaea subsp. europaea</name>
    <dbReference type="NCBI Taxonomy" id="158383"/>
    <lineage>
        <taxon>Eukaryota</taxon>
        <taxon>Viridiplantae</taxon>
        <taxon>Streptophyta</taxon>
        <taxon>Embryophyta</taxon>
        <taxon>Tracheophyta</taxon>
        <taxon>Spermatophyta</taxon>
        <taxon>Magnoliopsida</taxon>
        <taxon>eudicotyledons</taxon>
        <taxon>Gunneridae</taxon>
        <taxon>Pentapetalae</taxon>
        <taxon>asterids</taxon>
        <taxon>lamiids</taxon>
        <taxon>Lamiales</taxon>
        <taxon>Oleaceae</taxon>
        <taxon>Oleeae</taxon>
        <taxon>Olea</taxon>
    </lineage>
</organism>
<dbReference type="PANTHER" id="PTHR45855:SF6">
    <property type="entry name" value="TRANSCRIPTION FACTOR ALC"/>
    <property type="match status" value="1"/>
</dbReference>
<sequence>MRCIWQRRRSRINGNTKSLQNLIPNSNKTNKASMLDEAIEYLKQHQLQVQLLFRTIRTEKVNELWFNVQGHLMRFGLQEYAAVTGLRCGVFPEGNDFDRLIERKKLKERYFKSNDKIWKKIRKGQEEEGKRDYMHDSRLPHRHASTHIISVWAFEFISKIGERFGQRVGERLPRILRWSTRKQPQHRTYDAFFKNVQLHVYATLRPTDAEAEQPYLSFLVPYDDPPMPVLDDIVRTVVVPQIHSLHAESEVGGQSGGQDLEDGVRSGRSDDESDGESGSDSECDDSEDTGDSSSPPGAPIRSPELREFIAAQVAPHFPTTAPCSTGAIFEPGPSGCSPQVGAYSPPCRDEGELLVETEDLPEGADIAPCPDTEHEPLPTPMYDQEDGAATEPSDATAVSDAEIDGCNVTDGEGIVAIVPVLASDVPIPLPVPEGRGRVSTTRRRSAQLRHPAPATRTPYTRGRGKTLKK</sequence>
<dbReference type="Pfam" id="PF00010">
    <property type="entry name" value="HLH"/>
    <property type="match status" value="1"/>
</dbReference>
<dbReference type="Gramene" id="OE9A045162T1">
    <property type="protein sequence ID" value="OE9A045162C1"/>
    <property type="gene ID" value="OE9A045162"/>
</dbReference>
<comment type="subcellular location">
    <subcellularLocation>
        <location evidence="1">Nucleus</location>
    </subcellularLocation>
</comment>
<evidence type="ECO:0000259" key="7">
    <source>
        <dbReference type="PROSITE" id="PS50888"/>
    </source>
</evidence>
<dbReference type="SMART" id="SM00353">
    <property type="entry name" value="HLH"/>
    <property type="match status" value="1"/>
</dbReference>
<feature type="region of interest" description="Disordered" evidence="6">
    <location>
        <begin position="425"/>
        <end position="469"/>
    </location>
</feature>
<protein>
    <submittedName>
        <fullName evidence="8">Transcription factor bHLH128-like</fullName>
    </submittedName>
</protein>
<dbReference type="GO" id="GO:0005634">
    <property type="term" value="C:nucleus"/>
    <property type="evidence" value="ECO:0007669"/>
    <property type="project" value="UniProtKB-SubCell"/>
</dbReference>
<dbReference type="SUPFAM" id="SSF47459">
    <property type="entry name" value="HLH, helix-loop-helix DNA-binding domain"/>
    <property type="match status" value="1"/>
</dbReference>
<dbReference type="GO" id="GO:0003677">
    <property type="term" value="F:DNA binding"/>
    <property type="evidence" value="ECO:0007669"/>
    <property type="project" value="UniProtKB-KW"/>
</dbReference>
<dbReference type="Proteomes" id="UP000594638">
    <property type="component" value="Unassembled WGS sequence"/>
</dbReference>
<dbReference type="InterPro" id="IPR011598">
    <property type="entry name" value="bHLH_dom"/>
</dbReference>
<keyword evidence="5" id="KW-0539">Nucleus</keyword>
<keyword evidence="4" id="KW-0804">Transcription</keyword>
<dbReference type="OrthoDB" id="690068at2759"/>
<evidence type="ECO:0000256" key="3">
    <source>
        <dbReference type="ARBA" id="ARBA00023125"/>
    </source>
</evidence>
<evidence type="ECO:0000256" key="6">
    <source>
        <dbReference type="SAM" id="MobiDB-lite"/>
    </source>
</evidence>
<dbReference type="Gene3D" id="4.10.280.10">
    <property type="entry name" value="Helix-loop-helix DNA-binding domain"/>
    <property type="match status" value="1"/>
</dbReference>